<dbReference type="Pfam" id="PF24883">
    <property type="entry name" value="NPHP3_N"/>
    <property type="match status" value="1"/>
</dbReference>
<dbReference type="InterPro" id="IPR027417">
    <property type="entry name" value="P-loop_NTPase"/>
</dbReference>
<dbReference type="SUPFAM" id="SSF52540">
    <property type="entry name" value="P-loop containing nucleoside triphosphate hydrolases"/>
    <property type="match status" value="1"/>
</dbReference>
<keyword evidence="2 3" id="KW-0040">ANK repeat</keyword>
<dbReference type="PROSITE" id="PS50088">
    <property type="entry name" value="ANK_REPEAT"/>
    <property type="match status" value="3"/>
</dbReference>
<organism evidence="5 6">
    <name type="scientific">Colletotrichum karsti</name>
    <dbReference type="NCBI Taxonomy" id="1095194"/>
    <lineage>
        <taxon>Eukaryota</taxon>
        <taxon>Fungi</taxon>
        <taxon>Dikarya</taxon>
        <taxon>Ascomycota</taxon>
        <taxon>Pezizomycotina</taxon>
        <taxon>Sordariomycetes</taxon>
        <taxon>Hypocreomycetidae</taxon>
        <taxon>Glomerellales</taxon>
        <taxon>Glomerellaceae</taxon>
        <taxon>Colletotrichum</taxon>
        <taxon>Colletotrichum boninense species complex</taxon>
    </lineage>
</organism>
<name>A0A9P6I1T5_9PEZI</name>
<evidence type="ECO:0000313" key="6">
    <source>
        <dbReference type="Proteomes" id="UP000781932"/>
    </source>
</evidence>
<dbReference type="Gene3D" id="3.40.50.300">
    <property type="entry name" value="P-loop containing nucleotide triphosphate hydrolases"/>
    <property type="match status" value="1"/>
</dbReference>
<dbReference type="PROSITE" id="PS50297">
    <property type="entry name" value="ANK_REP_REGION"/>
    <property type="match status" value="2"/>
</dbReference>
<dbReference type="Gene3D" id="1.25.40.20">
    <property type="entry name" value="Ankyrin repeat-containing domain"/>
    <property type="match status" value="6"/>
</dbReference>
<sequence length="2253" mass="253449">MSGVLRGVNPESDFEVIQHEDTRLLPDDLLRLQSWLEPTDYSAESSELNRHLLSRAPKTGLWLAETPRYKQWLTSPDHGSLWIKGVPGAGKSVLAASAVQDFLHPDDNDPLDEDSNGKGNGTPVLFFFFRHIIQANRFSGCLVRDWLAQLLPYSLRLQGSLQALSKEKKLQNVSEEELWEHLLGGLATLAKAYCIIDALDEMDTKDVATFFPRLNKLAAFRPDAVKILMTSRPRQDLQMHLTATSIVHISLEEDKVGQEIEVFVRHRLKQITPGAPETHVTLAKAISKRSKGLFLYARLLLDQILPGLEAGAKVDIDAMPIHLEHMYNEILAKRVHELGIPQEVQAALLACVTHSPRPVRLRELAGLLVFRFNIVPEATAKAIARQACHPLLEILEDETVQVIHHSLSEFLFDKTRRAVDPGVFPPFDHKEVHRDLAKTCMKLNIQVLEEKEHQAAAKYPFFNYSRDNWFHHVTYDKHVDDADFLEALERLWKLHFDATICEGRYSKRWPKHLTGEKCIGEHESPVHLAVKIELHHLAHKCLPEWTPELTKTDESKHPWSKKANVQASRFEYLIQGVCKKNNVDLLKAVWPALDGMRWSSESGLSSLVWAAIRSDSYDTLTALIDLGVDLETNLKAKSHLNVVSSDSYIPRKVTIYDLRRNNYGNNGNFSTQTLGLILPYVDTVMRHGLFLGCAHAGRLDLLKVFVDPERWLSAELVVYKQALRLICANEDKTAEHLECLRLLFESYPEGSRALVQSKLHAEDDPKSDGRTESTMHALVRGWCEENHEISAEIFELLLEHGAELEARDNYGDTPIFLFFDKRGLNVRRPLKRFLEAGADASVLGKDGESVLIRAVMNKFDLQVCELLLDYGADVHAVKLRAEAGEGKPTPALACCWMKRPSRPYSQTPPDPSTAEEVAKFLISRGATIEDGGYPADVINNALKRFRPGEHTLLEMLLATANPTTNFDECLFTIHQEFGSGFVAKYDEEDNQRCVLPFIKALVNAGANIETRRQGDGATPFLETSTYPAYLTASFAAAGADTKAKDEYGRSLLHRVVANNNPTRYISNHFVNYLCSLAERYGMSPLDRDAEGNTLLHLAVTIGGSYTADDKYARDGASPFFEQLLNWGISPLFRNSAGQTPLHLLFDDNKPWSCVSKTENVYKRADNIISLLGKADEGSGINERDGDGLTPLHYACMSTRGSDPGRGTSPGFLKVLLAHGADLRARDVHGRDALHLACVSRNTASVGYLVDQDHALLDEVDGNGRTPLFTACVSGVAESVGILLRAGARLNATDNEGWSPFHACAEIDQEEARWVQSREEQKRFPERGIDRYRPYVPARPEEKDRYPRSCYEDREDPHCFNTMNARVMVNQDMAVAGVVGAMLRSGADPKIKGGPQNQTVLERAQAVECSSVVAALRRLGPETCGDGENSTASGVQKTFEITDAVLRDPWSVVSHLKLEDIERMVKLEANLVSCMEVIKDEKTSSLQCRQGMSFMERLVANGVTEAVALMRDLTRHGEDASTLVDPWTMKALQESTVQGRTHVSCEPGSGYMSYCCRLDEVVRDFPLQEIRTLEDLYTIIPFRYDSILHISCLSRSPNMEMVRTLVERCNVRANLPTRLYKRADIKTRFHERKTTIQASIQTILHAMAKDQQYWHLEAIAYLASIRDRAGGKLDFNSRNQNGDTPLHVVVKNPGPFTDKFIELFLRLGVDPHIQTSNENSDYTGRRKCFQMVSGKLLAVFVACGVDVGDHIDLELFMAIARLRKEDVELALDAGANINVSEPGALGYVENVIYEPDVMSDDESMVVTPMYAAMSYDTLFLRDHPREDEWREEIIRLLIDRGVDLYAVNDVSVEPSSSKIESVPFLHRQFEIVRHSQRFSEIFFDYTVFEGKGNVDFNKRDASGRTVFLAACNAGIRSKSHHKCHKKGALDDYRDALEDEAREGAFGCVEDDLDEQRTGLFLRMLEYGADITAVDEDGKTALHTLLANPDMHEQHIMKFLALPESHAMVNVQDKRGFTTLQHALRILRPNIINRLLELGATGLTEADPDEMTALHRIASKCISIFASEPYEDVLNATARGERYYCEGSRSTHPAMYNRGHIESCKVLWDRCVDLGMDVNQPDAYGNPPLFYFVAQNDGVMGQFSELPCRYETDLYDHRPSHIKHFEKFFGGADLSARNSRGETILHVLATKRSLAGQPCPENIYDWRRNDARLFDFFVFEKGVDRFTEDVNGQTCLDVAAAEKREEILELFKRKN</sequence>
<gene>
    <name evidence="5" type="ORF">CkaCkLH20_08205</name>
</gene>
<evidence type="ECO:0000313" key="5">
    <source>
        <dbReference type="EMBL" id="KAF9874222.1"/>
    </source>
</evidence>
<dbReference type="RefSeq" id="XP_038743683.1">
    <property type="nucleotide sequence ID" value="XM_038890920.1"/>
</dbReference>
<dbReference type="PANTHER" id="PTHR24126">
    <property type="entry name" value="ANKYRIN REPEAT, PH AND SEC7 DOMAIN CONTAINING PROTEIN SECG-RELATED"/>
    <property type="match status" value="1"/>
</dbReference>
<dbReference type="InterPro" id="IPR002110">
    <property type="entry name" value="Ankyrin_rpt"/>
</dbReference>
<dbReference type="InterPro" id="IPR036770">
    <property type="entry name" value="Ankyrin_rpt-contain_sf"/>
</dbReference>
<dbReference type="Proteomes" id="UP000781932">
    <property type="component" value="Unassembled WGS sequence"/>
</dbReference>
<evidence type="ECO:0000256" key="1">
    <source>
        <dbReference type="ARBA" id="ARBA00022737"/>
    </source>
</evidence>
<dbReference type="InterPro" id="IPR056884">
    <property type="entry name" value="NPHP3-like_N"/>
</dbReference>
<protein>
    <recommendedName>
        <fullName evidence="4">Nephrocystin 3-like N-terminal domain-containing protein</fullName>
    </recommendedName>
</protein>
<dbReference type="EMBL" id="JAATWM020000027">
    <property type="protein sequence ID" value="KAF9874222.1"/>
    <property type="molecule type" value="Genomic_DNA"/>
</dbReference>
<keyword evidence="6" id="KW-1185">Reference proteome</keyword>
<reference evidence="5" key="2">
    <citation type="submission" date="2020-11" db="EMBL/GenBank/DDBJ databases">
        <title>Whole genome sequencing of Colletotrichum sp.</title>
        <authorList>
            <person name="Li H."/>
        </authorList>
    </citation>
    <scope>NUCLEOTIDE SEQUENCE</scope>
    <source>
        <strain evidence="5">CkLH20</strain>
    </source>
</reference>
<feature type="repeat" description="ANK" evidence="3">
    <location>
        <begin position="1680"/>
        <end position="1715"/>
    </location>
</feature>
<feature type="domain" description="Nephrocystin 3-like N-terminal" evidence="4">
    <location>
        <begin position="59"/>
        <end position="232"/>
    </location>
</feature>
<dbReference type="SMART" id="SM00248">
    <property type="entry name" value="ANK"/>
    <property type="match status" value="14"/>
</dbReference>
<keyword evidence="1" id="KW-0677">Repeat</keyword>
<feature type="repeat" description="ANK" evidence="3">
    <location>
        <begin position="1186"/>
        <end position="1227"/>
    </location>
</feature>
<evidence type="ECO:0000259" key="4">
    <source>
        <dbReference type="Pfam" id="PF24883"/>
    </source>
</evidence>
<dbReference type="Pfam" id="PF00023">
    <property type="entry name" value="Ank"/>
    <property type="match status" value="1"/>
</dbReference>
<proteinExistence type="predicted"/>
<evidence type="ECO:0000256" key="2">
    <source>
        <dbReference type="ARBA" id="ARBA00023043"/>
    </source>
</evidence>
<dbReference type="OrthoDB" id="21416at2759"/>
<comment type="caution">
    <text evidence="5">The sequence shown here is derived from an EMBL/GenBank/DDBJ whole genome shotgun (WGS) entry which is preliminary data.</text>
</comment>
<dbReference type="SUPFAM" id="SSF48403">
    <property type="entry name" value="Ankyrin repeat"/>
    <property type="match status" value="4"/>
</dbReference>
<dbReference type="GeneID" id="62163994"/>
<reference evidence="5" key="1">
    <citation type="submission" date="2020-03" db="EMBL/GenBank/DDBJ databases">
        <authorList>
            <person name="He L."/>
        </authorList>
    </citation>
    <scope>NUCLEOTIDE SEQUENCE</scope>
    <source>
        <strain evidence="5">CkLH20</strain>
    </source>
</reference>
<accession>A0A9P6I1T5</accession>
<feature type="repeat" description="ANK" evidence="3">
    <location>
        <begin position="1262"/>
        <end position="1294"/>
    </location>
</feature>
<dbReference type="Pfam" id="PF12796">
    <property type="entry name" value="Ank_2"/>
    <property type="match status" value="1"/>
</dbReference>
<evidence type="ECO:0000256" key="3">
    <source>
        <dbReference type="PROSITE-ProRule" id="PRU00023"/>
    </source>
</evidence>